<dbReference type="InterPro" id="IPR025665">
    <property type="entry name" value="Beta-barrel_OMP_2"/>
</dbReference>
<evidence type="ECO:0000259" key="2">
    <source>
        <dbReference type="Pfam" id="PF13568"/>
    </source>
</evidence>
<dbReference type="EMBL" id="CP032382">
    <property type="protein sequence ID" value="AYB34116.1"/>
    <property type="molecule type" value="Genomic_DNA"/>
</dbReference>
<protein>
    <submittedName>
        <fullName evidence="3">PorT family protein</fullName>
    </submittedName>
</protein>
<dbReference type="Pfam" id="PF13568">
    <property type="entry name" value="OMP_b-brl_2"/>
    <property type="match status" value="1"/>
</dbReference>
<name>A0A385SU94_9BACT</name>
<proteinExistence type="predicted"/>
<dbReference type="OrthoDB" id="838174at2"/>
<keyword evidence="4" id="KW-1185">Reference proteome</keyword>
<gene>
    <name evidence="3" type="ORF">D4L85_27615</name>
</gene>
<evidence type="ECO:0000313" key="3">
    <source>
        <dbReference type="EMBL" id="AYB34116.1"/>
    </source>
</evidence>
<dbReference type="AlphaFoldDB" id="A0A385SU94"/>
<dbReference type="KEGG" id="chk:D4L85_27615"/>
<feature type="domain" description="Outer membrane protein beta-barrel" evidence="2">
    <location>
        <begin position="18"/>
        <end position="169"/>
    </location>
</feature>
<organism evidence="3 4">
    <name type="scientific">Chryseolinea soli</name>
    <dbReference type="NCBI Taxonomy" id="2321403"/>
    <lineage>
        <taxon>Bacteria</taxon>
        <taxon>Pseudomonadati</taxon>
        <taxon>Bacteroidota</taxon>
        <taxon>Cytophagia</taxon>
        <taxon>Cytophagales</taxon>
        <taxon>Fulvivirgaceae</taxon>
        <taxon>Chryseolinea</taxon>
    </lineage>
</organism>
<dbReference type="SUPFAM" id="SSF56925">
    <property type="entry name" value="OMPA-like"/>
    <property type="match status" value="1"/>
</dbReference>
<accession>A0A385SU94</accession>
<reference evidence="4" key="1">
    <citation type="submission" date="2018-09" db="EMBL/GenBank/DDBJ databases">
        <title>Chryseolinea sp. KIS68-18 isolated from soil.</title>
        <authorList>
            <person name="Weon H.-Y."/>
            <person name="Kwon S.-W."/>
            <person name="Lee S.A."/>
        </authorList>
    </citation>
    <scope>NUCLEOTIDE SEQUENCE [LARGE SCALE GENOMIC DNA]</scope>
    <source>
        <strain evidence="4">KIS68-18</strain>
    </source>
</reference>
<sequence>MKKLIIFSIILVSSVNCFSQSFTKNLFKRLSFGVKAGANYSNFTNADFETDGLVGFHAGGLVNFKLNEHLSIEEEFLFSLQGAKLKGVNDNESIKLYYMTVPILLKYRTNSGIYFEAGPQVGALMKEDLDKTLVDGQFAKKLDFGVAAGLGFQARNGLGIGARYVAGLSGVGDFQSTVVKTDFKNSTVQASVFYVF</sequence>
<keyword evidence="1" id="KW-0732">Signal</keyword>
<feature type="signal peptide" evidence="1">
    <location>
        <begin position="1"/>
        <end position="19"/>
    </location>
</feature>
<feature type="chain" id="PRO_5017244567" evidence="1">
    <location>
        <begin position="20"/>
        <end position="196"/>
    </location>
</feature>
<dbReference type="Proteomes" id="UP000266183">
    <property type="component" value="Chromosome"/>
</dbReference>
<dbReference type="InterPro" id="IPR011250">
    <property type="entry name" value="OMP/PagP_B-barrel"/>
</dbReference>
<dbReference type="RefSeq" id="WP_119757337.1">
    <property type="nucleotide sequence ID" value="NZ_CP032382.1"/>
</dbReference>
<evidence type="ECO:0000313" key="4">
    <source>
        <dbReference type="Proteomes" id="UP000266183"/>
    </source>
</evidence>
<evidence type="ECO:0000256" key="1">
    <source>
        <dbReference type="SAM" id="SignalP"/>
    </source>
</evidence>